<name>A0ABN6AYQ1_9MYCO</name>
<sequence>MSSERTHCNVGPRRAQMDATVVPQEPPPRTTTFGSRKAAMAISVLPQLPRWCQCAEIAARTPGKPMVTSENLQFDAGPGRSSDVSVSVSTVRASHPDRLLDAASALGGKITQLETVMAGEREELSYLQQSWQGDAAQAAIAKGLQILGKQERFHTRLQELQSALQNGGDQLSALRKAILDLVESLQTMGFSVSDDGVVKPHQWLIGRFLNGLADKFTKFLQKLLQVFDETDQSTAAAIAEACGPSIPNPPVKVSGQDIQIPSQDTSPEDVKKWWDSLTDEQRQALIAQHPPILGNLNGIPADVRDKVNVQVMDDDLNRVERTAQQHGVSPADVVKDPGRYGLSADDITRYQNAQKTQEGLLHDLGIDTSKDHRRYSEISDQEKMARHLPPTMLWAYDPTAFNGKGKAAIAIGNPDKSPNTAVIVPGTSSSVKGGWLSDGHNDAINLWRQSYYADPDHPTAVIAWMGYDTPADFTDPNIANPGLARAGGDLLAWDVNGLGVTHDSGIPQHVTVIGHSYGSTTVADAFARSGMHANDAVLLGCSGTDMAHSAADFHLNGGKLYVGDASTDPVGWIGEGHGLTNPLNDLLGHPIGASAGLGADPAHDGFGATRFQAEVPGTTHLNPSDHSFYYHLGSESLRSMTDIATGHGDNLGNEGLLAKPRVDVPPVATGHVHTPFGDIPVPRLESPIYDPEWDRPGTLGHDYKPN</sequence>
<keyword evidence="4" id="KW-1185">Reference proteome</keyword>
<dbReference type="EMBL" id="AP022606">
    <property type="protein sequence ID" value="BBZ10580.1"/>
    <property type="molecule type" value="Genomic_DNA"/>
</dbReference>
<dbReference type="Pfam" id="PF06259">
    <property type="entry name" value="Abhydrolase_8"/>
    <property type="match status" value="1"/>
</dbReference>
<evidence type="ECO:0000256" key="1">
    <source>
        <dbReference type="SAM" id="MobiDB-lite"/>
    </source>
</evidence>
<dbReference type="SUPFAM" id="SSF140453">
    <property type="entry name" value="EsxAB dimer-like"/>
    <property type="match status" value="1"/>
</dbReference>
<dbReference type="InterPro" id="IPR036689">
    <property type="entry name" value="ESAT-6-like_sf"/>
</dbReference>
<proteinExistence type="predicted"/>
<protein>
    <recommendedName>
        <fullName evidence="2">DUF1023 domain-containing protein</fullName>
    </recommendedName>
</protein>
<organism evidence="3 4">
    <name type="scientific">Mycobacterium branderi</name>
    <dbReference type="NCBI Taxonomy" id="43348"/>
    <lineage>
        <taxon>Bacteria</taxon>
        <taxon>Bacillati</taxon>
        <taxon>Actinomycetota</taxon>
        <taxon>Actinomycetes</taxon>
        <taxon>Mycobacteriales</taxon>
        <taxon>Mycobacteriaceae</taxon>
        <taxon>Mycobacterium</taxon>
    </lineage>
</organism>
<gene>
    <name evidence="3" type="ORF">MBRA_07750</name>
</gene>
<feature type="domain" description="DUF1023" evidence="2">
    <location>
        <begin position="402"/>
        <end position="570"/>
    </location>
</feature>
<dbReference type="Gene3D" id="1.10.287.1060">
    <property type="entry name" value="ESAT-6-like"/>
    <property type="match status" value="1"/>
</dbReference>
<accession>A0ABN6AYQ1</accession>
<evidence type="ECO:0000313" key="4">
    <source>
        <dbReference type="Proteomes" id="UP000467379"/>
    </source>
</evidence>
<evidence type="ECO:0000259" key="2">
    <source>
        <dbReference type="Pfam" id="PF06259"/>
    </source>
</evidence>
<dbReference type="InterPro" id="IPR010427">
    <property type="entry name" value="DUF1023"/>
</dbReference>
<reference evidence="3 4" key="1">
    <citation type="journal article" date="2019" name="Emerg. Microbes Infect.">
        <title>Comprehensive subspecies identification of 175 nontuberculous mycobacteria species based on 7547 genomic profiles.</title>
        <authorList>
            <person name="Matsumoto Y."/>
            <person name="Kinjo T."/>
            <person name="Motooka D."/>
            <person name="Nabeya D."/>
            <person name="Jung N."/>
            <person name="Uechi K."/>
            <person name="Horii T."/>
            <person name="Iida T."/>
            <person name="Fujita J."/>
            <person name="Nakamura S."/>
        </authorList>
    </citation>
    <scope>NUCLEOTIDE SEQUENCE [LARGE SCALE GENOMIC DNA]</scope>
    <source>
        <strain evidence="3 4">JCM 12687</strain>
    </source>
</reference>
<evidence type="ECO:0000313" key="3">
    <source>
        <dbReference type="EMBL" id="BBZ10580.1"/>
    </source>
</evidence>
<dbReference type="Proteomes" id="UP000467379">
    <property type="component" value="Chromosome"/>
</dbReference>
<feature type="region of interest" description="Disordered" evidence="1">
    <location>
        <begin position="1"/>
        <end position="34"/>
    </location>
</feature>